<keyword evidence="12" id="KW-1133">Transmembrane helix</keyword>
<evidence type="ECO:0000256" key="4">
    <source>
        <dbReference type="ARBA" id="ARBA00006432"/>
    </source>
</evidence>
<dbReference type="GO" id="GO:0009898">
    <property type="term" value="C:cytoplasmic side of plasma membrane"/>
    <property type="evidence" value="ECO:0007669"/>
    <property type="project" value="TreeGrafter"/>
</dbReference>
<dbReference type="InterPro" id="IPR042099">
    <property type="entry name" value="ANL_N_sf"/>
</dbReference>
<dbReference type="InterPro" id="IPR000873">
    <property type="entry name" value="AMP-dep_synth/lig_dom"/>
</dbReference>
<evidence type="ECO:0000256" key="1">
    <source>
        <dbReference type="ARBA" id="ARBA00004502"/>
    </source>
</evidence>
<comment type="similarity">
    <text evidence="4">Belongs to the ATP-dependent AMP-binding enzyme family.</text>
</comment>
<dbReference type="InterPro" id="IPR045851">
    <property type="entry name" value="AMP-bd_C_sf"/>
</dbReference>
<evidence type="ECO:0000259" key="21">
    <source>
        <dbReference type="Pfam" id="PF13193"/>
    </source>
</evidence>
<keyword evidence="9" id="KW-0812">Transmembrane</keyword>
<evidence type="ECO:0000256" key="5">
    <source>
        <dbReference type="ARBA" id="ARBA00022448"/>
    </source>
</evidence>
<keyword evidence="13" id="KW-0445">Lipid transport</keyword>
<keyword evidence="23" id="KW-1185">Reference proteome</keyword>
<keyword evidence="11" id="KW-0067">ATP-binding</keyword>
<evidence type="ECO:0000256" key="3">
    <source>
        <dbReference type="ARBA" id="ARBA00004651"/>
    </source>
</evidence>
<dbReference type="GO" id="GO:0005524">
    <property type="term" value="F:ATP binding"/>
    <property type="evidence" value="ECO:0007669"/>
    <property type="project" value="UniProtKB-KW"/>
</dbReference>
<comment type="function">
    <text evidence="17">Acyl-CoA synthetase required for both the import of long chain fatty acids (LCFAs) (C14-C18) and the activation very long chain fatty acids (VLCFAs) (C20-C26) by esterification of the fatty acids into metabolically active CoA-thioesters for subsequent degradation or incorporation into phospholipids. The transport and fatty acyl-CoA synthetase activities are genetically separable and are thus independent activities. Esterifies VLCFAs in the peroxisome matrix. The VLCFAs are actively transported into peroxisomes by a PXA1-PXA2 heterodimeric transporter in the peroxisomal membrane.</text>
</comment>
<dbReference type="EMBL" id="KZ805332">
    <property type="protein sequence ID" value="PVI03326.1"/>
    <property type="molecule type" value="Genomic_DNA"/>
</dbReference>
<evidence type="ECO:0000256" key="11">
    <source>
        <dbReference type="ARBA" id="ARBA00022840"/>
    </source>
</evidence>
<feature type="domain" description="AMP-binding enzyme C-terminal" evidence="21">
    <location>
        <begin position="553"/>
        <end position="633"/>
    </location>
</feature>
<gene>
    <name evidence="22" type="ORF">DM02DRAFT_255082</name>
</gene>
<evidence type="ECO:0000313" key="23">
    <source>
        <dbReference type="Proteomes" id="UP000244855"/>
    </source>
</evidence>
<evidence type="ECO:0000256" key="2">
    <source>
        <dbReference type="ARBA" id="ARBA00004585"/>
    </source>
</evidence>
<dbReference type="Gene3D" id="3.40.50.12780">
    <property type="entry name" value="N-terminal domain of ligase-like"/>
    <property type="match status" value="1"/>
</dbReference>
<evidence type="ECO:0000256" key="12">
    <source>
        <dbReference type="ARBA" id="ARBA00022989"/>
    </source>
</evidence>
<dbReference type="FunFam" id="3.40.50.12780:FF:000019">
    <property type="entry name" value="Long-chain fatty acid transporter"/>
    <property type="match status" value="1"/>
</dbReference>
<accession>A0A2V1DZ92</accession>
<dbReference type="PANTHER" id="PTHR43107:SF15">
    <property type="entry name" value="FATTY ACID TRANSPORT PROTEIN 3, ISOFORM A"/>
    <property type="match status" value="1"/>
</dbReference>
<reference evidence="22 23" key="1">
    <citation type="journal article" date="2018" name="Sci. Rep.">
        <title>Comparative genomics provides insights into the lifestyle and reveals functional heterogeneity of dark septate endophytic fungi.</title>
        <authorList>
            <person name="Knapp D.G."/>
            <person name="Nemeth J.B."/>
            <person name="Barry K."/>
            <person name="Hainaut M."/>
            <person name="Henrissat B."/>
            <person name="Johnson J."/>
            <person name="Kuo A."/>
            <person name="Lim J.H.P."/>
            <person name="Lipzen A."/>
            <person name="Nolan M."/>
            <person name="Ohm R.A."/>
            <person name="Tamas L."/>
            <person name="Grigoriev I.V."/>
            <person name="Spatafora J.W."/>
            <person name="Nagy L.G."/>
            <person name="Kovacs G.M."/>
        </authorList>
    </citation>
    <scope>NUCLEOTIDE SEQUENCE [LARGE SCALE GENOMIC DNA]</scope>
    <source>
        <strain evidence="22 23">DSE2036</strain>
    </source>
</reference>
<evidence type="ECO:0000256" key="15">
    <source>
        <dbReference type="ARBA" id="ARBA00023140"/>
    </source>
</evidence>
<evidence type="ECO:0000256" key="6">
    <source>
        <dbReference type="ARBA" id="ARBA00022475"/>
    </source>
</evidence>
<dbReference type="GO" id="GO:0044539">
    <property type="term" value="P:long-chain fatty acid import into cell"/>
    <property type="evidence" value="ECO:0007669"/>
    <property type="project" value="TreeGrafter"/>
</dbReference>
<proteinExistence type="inferred from homology"/>
<dbReference type="GO" id="GO:0005778">
    <property type="term" value="C:peroxisomal membrane"/>
    <property type="evidence" value="ECO:0007669"/>
    <property type="project" value="UniProtKB-SubCell"/>
</dbReference>
<evidence type="ECO:0000256" key="17">
    <source>
        <dbReference type="ARBA" id="ARBA00060276"/>
    </source>
</evidence>
<dbReference type="Pfam" id="PF00501">
    <property type="entry name" value="AMP-binding"/>
    <property type="match status" value="1"/>
</dbReference>
<name>A0A2V1DZ92_9PLEO</name>
<keyword evidence="6" id="KW-1003">Cell membrane</keyword>
<keyword evidence="14" id="KW-0472">Membrane</keyword>
<dbReference type="SUPFAM" id="SSF56801">
    <property type="entry name" value="Acetyl-CoA synthetase-like"/>
    <property type="match status" value="1"/>
</dbReference>
<evidence type="ECO:0000256" key="19">
    <source>
        <dbReference type="ARBA" id="ARBA00078285"/>
    </source>
</evidence>
<feature type="domain" description="AMP-dependent synthetase/ligase" evidence="20">
    <location>
        <begin position="59"/>
        <end position="420"/>
    </location>
</feature>
<dbReference type="InterPro" id="IPR020845">
    <property type="entry name" value="AMP-binding_CS"/>
</dbReference>
<dbReference type="GO" id="GO:0005811">
    <property type="term" value="C:lipid droplet"/>
    <property type="evidence" value="ECO:0007669"/>
    <property type="project" value="UniProtKB-SubCell"/>
</dbReference>
<evidence type="ECO:0000256" key="10">
    <source>
        <dbReference type="ARBA" id="ARBA00022741"/>
    </source>
</evidence>
<dbReference type="GO" id="GO:0005324">
    <property type="term" value="F:long-chain fatty acid transmembrane transporter activity"/>
    <property type="evidence" value="ECO:0007669"/>
    <property type="project" value="TreeGrafter"/>
</dbReference>
<evidence type="ECO:0000256" key="8">
    <source>
        <dbReference type="ARBA" id="ARBA00022677"/>
    </source>
</evidence>
<comment type="subcellular location">
    <subcellularLocation>
        <location evidence="3">Cell membrane</location>
        <topology evidence="3">Multi-pass membrane protein</topology>
    </subcellularLocation>
    <subcellularLocation>
        <location evidence="1">Lipid droplet</location>
    </subcellularLocation>
    <subcellularLocation>
        <location evidence="2">Peroxisome membrane</location>
        <topology evidence="2">Multi-pass membrane protein</topology>
    </subcellularLocation>
</comment>
<dbReference type="OrthoDB" id="10253869at2759"/>
<keyword evidence="8" id="KW-0551">Lipid droplet</keyword>
<evidence type="ECO:0000256" key="7">
    <source>
        <dbReference type="ARBA" id="ARBA00022598"/>
    </source>
</evidence>
<dbReference type="PROSITE" id="PS00455">
    <property type="entry name" value="AMP_BINDING"/>
    <property type="match status" value="1"/>
</dbReference>
<sequence length="686" mass="75812">MQALPYALPTAAAALAYLNARHGFTHDWPLFHALVRQRLMLRIQERTDDINVFYTLEKQAKSSADRHRPFLIYQGETWTYAGAYEIVLKYGTWLKSKGVQKEEIVAMDFVNSDVFLWIWFGLWSIGAKPAFINYNLTGKPLVHTIRSSTAKLVLVGTEFKDKYAEDKLAEQGLEAVNLDVRRPSEDTASYAFERESNEVKPSLQKHAEVTAAGGGGGGRGGTDGSSQQHRLEIVFFDKRLENYILGLNPVRQPNSERSGQKGHDMAILIYTSGTTGLPKPAIVSWNKANGGGRFAAIWMPVKKTDIMYTAMPLYHASASVLGLGTMIQAGGALSLGQAFSHKTFWPEVRASKSTIVQYVGETCRYLLAAPPSPMDKQHHVRMAFGNGLRPDVWQAFKDRFGIGKICEFYSATEAPAGLFNKDVNGFSAGAFGRNGTIVTAFLGHRFFTARVDKESNSEPIRDPKTNLLIPAAVDEPGELLMIVDSSNVVTSFQGYFGNQKATSSKIIRDVRSKGDAYFRSGDLVKLDAEGRWWFVDRMGDTFRWKSENASTAEIADVLGTHPSIAEVCVYGVEVPLHEGRAGCAAIILKDRSVHPDPTTLASIAHLVAKNLPPFARPVWLRFTTQLPLTGTNKYQKSGLQKEGIEVREVEAKGDSLYWVGGAAKGEGYVRFGEDELLRVREGKAKL</sequence>
<dbReference type="Proteomes" id="UP000244855">
    <property type="component" value="Unassembled WGS sequence"/>
</dbReference>
<dbReference type="Gene3D" id="3.30.300.30">
    <property type="match status" value="1"/>
</dbReference>
<dbReference type="InterPro" id="IPR025110">
    <property type="entry name" value="AMP-bd_C"/>
</dbReference>
<evidence type="ECO:0000256" key="14">
    <source>
        <dbReference type="ARBA" id="ARBA00023136"/>
    </source>
</evidence>
<keyword evidence="10" id="KW-0547">Nucleotide-binding</keyword>
<keyword evidence="7" id="KW-0436">Ligase</keyword>
<organism evidence="22 23">
    <name type="scientific">Periconia macrospinosa</name>
    <dbReference type="NCBI Taxonomy" id="97972"/>
    <lineage>
        <taxon>Eukaryota</taxon>
        <taxon>Fungi</taxon>
        <taxon>Dikarya</taxon>
        <taxon>Ascomycota</taxon>
        <taxon>Pezizomycotina</taxon>
        <taxon>Dothideomycetes</taxon>
        <taxon>Pleosporomycetidae</taxon>
        <taxon>Pleosporales</taxon>
        <taxon>Massarineae</taxon>
        <taxon>Periconiaceae</taxon>
        <taxon>Periconia</taxon>
    </lineage>
</organism>
<dbReference type="STRING" id="97972.A0A2V1DZ92"/>
<evidence type="ECO:0000256" key="9">
    <source>
        <dbReference type="ARBA" id="ARBA00022692"/>
    </source>
</evidence>
<evidence type="ECO:0000313" key="22">
    <source>
        <dbReference type="EMBL" id="PVI03326.1"/>
    </source>
</evidence>
<keyword evidence="15" id="KW-0576">Peroxisome</keyword>
<keyword evidence="5" id="KW-0813">Transport</keyword>
<comment type="catalytic activity">
    <reaction evidence="16">
        <text>a very long-chain fatty acid + ATP + CoA = a very long-chain fatty acyl-CoA + AMP + diphosphate</text>
        <dbReference type="Rhea" id="RHEA:54536"/>
        <dbReference type="ChEBI" id="CHEBI:30616"/>
        <dbReference type="ChEBI" id="CHEBI:33019"/>
        <dbReference type="ChEBI" id="CHEBI:57287"/>
        <dbReference type="ChEBI" id="CHEBI:58950"/>
        <dbReference type="ChEBI" id="CHEBI:138261"/>
        <dbReference type="ChEBI" id="CHEBI:456215"/>
    </reaction>
</comment>
<evidence type="ECO:0000256" key="16">
    <source>
        <dbReference type="ARBA" id="ARBA00051585"/>
    </source>
</evidence>
<evidence type="ECO:0000259" key="20">
    <source>
        <dbReference type="Pfam" id="PF00501"/>
    </source>
</evidence>
<protein>
    <recommendedName>
        <fullName evidence="18">Very long-chain fatty acid transport protein</fullName>
    </recommendedName>
    <alternativeName>
        <fullName evidence="19">Very-long-chain acyl-CoA synthetase</fullName>
    </alternativeName>
</protein>
<dbReference type="Pfam" id="PF13193">
    <property type="entry name" value="AMP-binding_C"/>
    <property type="match status" value="1"/>
</dbReference>
<evidence type="ECO:0000256" key="18">
    <source>
        <dbReference type="ARBA" id="ARBA00068795"/>
    </source>
</evidence>
<evidence type="ECO:0000256" key="13">
    <source>
        <dbReference type="ARBA" id="ARBA00023055"/>
    </source>
</evidence>
<dbReference type="GO" id="GO:0004467">
    <property type="term" value="F:long-chain fatty acid-CoA ligase activity"/>
    <property type="evidence" value="ECO:0007669"/>
    <property type="project" value="TreeGrafter"/>
</dbReference>
<dbReference type="PANTHER" id="PTHR43107">
    <property type="entry name" value="LONG-CHAIN FATTY ACID TRANSPORT PROTEIN"/>
    <property type="match status" value="1"/>
</dbReference>
<dbReference type="AlphaFoldDB" id="A0A2V1DZ92"/>